<dbReference type="AlphaFoldDB" id="A0AA38UIR0"/>
<sequence>MIIATKSLACSFSIIMLVFLLGSPFVTAAPTTSDLRYSNTSPVNVILMRVRRINEEGKKPPVHKDILKSDELPCIVVGTLGLCPQKLKTRHFKIEPLMFIRVDLRKSTFIILGTLKIEDPDTLKELLDDTNNQNWEESNLIKLLTFDITWDPKPGETNIDLGDRLEYMEACDKLMSRFRNVNNIGVGVSKLRNLPLPKGSVITFTENRPEHNSKFTFWEEYDLAMTRSLQYEEKVKESGGEPMWRVDKLIESPSSSKG</sequence>
<protein>
    <submittedName>
        <fullName evidence="3">Uncharacterized protein</fullName>
    </submittedName>
</protein>
<evidence type="ECO:0000256" key="2">
    <source>
        <dbReference type="SAM" id="SignalP"/>
    </source>
</evidence>
<accession>A0AA38UIR0</accession>
<gene>
    <name evidence="3" type="ORF">F5878DRAFT_351253</name>
</gene>
<dbReference type="Proteomes" id="UP001163846">
    <property type="component" value="Unassembled WGS sequence"/>
</dbReference>
<name>A0AA38UIR0_9AGAR</name>
<keyword evidence="2" id="KW-0732">Signal</keyword>
<feature type="chain" id="PRO_5041400054" evidence="2">
    <location>
        <begin position="29"/>
        <end position="258"/>
    </location>
</feature>
<reference evidence="3" key="1">
    <citation type="submission" date="2022-08" db="EMBL/GenBank/DDBJ databases">
        <authorList>
            <consortium name="DOE Joint Genome Institute"/>
            <person name="Min B."/>
            <person name="Riley R."/>
            <person name="Sierra-Patev S."/>
            <person name="Naranjo-Ortiz M."/>
            <person name="Looney B."/>
            <person name="Konkel Z."/>
            <person name="Slot J.C."/>
            <person name="Sakamoto Y."/>
            <person name="Steenwyk J.L."/>
            <person name="Rokas A."/>
            <person name="Carro J."/>
            <person name="Camarero S."/>
            <person name="Ferreira P."/>
            <person name="Molpeceres G."/>
            <person name="Ruiz-Duenas F.J."/>
            <person name="Serrano A."/>
            <person name="Henrissat B."/>
            <person name="Drula E."/>
            <person name="Hughes K.W."/>
            <person name="Mata J.L."/>
            <person name="Ishikawa N.K."/>
            <person name="Vargas-Isla R."/>
            <person name="Ushijima S."/>
            <person name="Smith C.A."/>
            <person name="Ahrendt S."/>
            <person name="Andreopoulos W."/>
            <person name="He G."/>
            <person name="Labutti K."/>
            <person name="Lipzen A."/>
            <person name="Ng V."/>
            <person name="Sandor L."/>
            <person name="Barry K."/>
            <person name="Martinez A.T."/>
            <person name="Xiao Y."/>
            <person name="Gibbons J.G."/>
            <person name="Terashima K."/>
            <person name="Hibbett D.S."/>
            <person name="Grigoriev I.V."/>
        </authorList>
    </citation>
    <scope>NUCLEOTIDE SEQUENCE</scope>
    <source>
        <strain evidence="3">TFB9207</strain>
    </source>
</reference>
<feature type="signal peptide" evidence="2">
    <location>
        <begin position="1"/>
        <end position="28"/>
    </location>
</feature>
<evidence type="ECO:0000313" key="4">
    <source>
        <dbReference type="Proteomes" id="UP001163846"/>
    </source>
</evidence>
<evidence type="ECO:0000313" key="3">
    <source>
        <dbReference type="EMBL" id="KAJ3842864.1"/>
    </source>
</evidence>
<comment type="caution">
    <text evidence="3">The sequence shown here is derived from an EMBL/GenBank/DDBJ whole genome shotgun (WGS) entry which is preliminary data.</text>
</comment>
<evidence type="ECO:0000256" key="1">
    <source>
        <dbReference type="SAM" id="MobiDB-lite"/>
    </source>
</evidence>
<organism evidence="3 4">
    <name type="scientific">Lentinula raphanica</name>
    <dbReference type="NCBI Taxonomy" id="153919"/>
    <lineage>
        <taxon>Eukaryota</taxon>
        <taxon>Fungi</taxon>
        <taxon>Dikarya</taxon>
        <taxon>Basidiomycota</taxon>
        <taxon>Agaricomycotina</taxon>
        <taxon>Agaricomycetes</taxon>
        <taxon>Agaricomycetidae</taxon>
        <taxon>Agaricales</taxon>
        <taxon>Marasmiineae</taxon>
        <taxon>Omphalotaceae</taxon>
        <taxon>Lentinula</taxon>
    </lineage>
</organism>
<proteinExistence type="predicted"/>
<dbReference type="EMBL" id="MU805992">
    <property type="protein sequence ID" value="KAJ3842864.1"/>
    <property type="molecule type" value="Genomic_DNA"/>
</dbReference>
<feature type="compositionally biased region" description="Basic and acidic residues" evidence="1">
    <location>
        <begin position="237"/>
        <end position="250"/>
    </location>
</feature>
<feature type="region of interest" description="Disordered" evidence="1">
    <location>
        <begin position="237"/>
        <end position="258"/>
    </location>
</feature>
<keyword evidence="4" id="KW-1185">Reference proteome</keyword>